<feature type="region of interest" description="Disordered" evidence="5">
    <location>
        <begin position="554"/>
        <end position="596"/>
    </location>
</feature>
<reference evidence="7 8" key="1">
    <citation type="submission" date="2024-04" db="EMBL/GenBank/DDBJ databases">
        <authorList>
            <person name="Fracassetti M."/>
        </authorList>
    </citation>
    <scope>NUCLEOTIDE SEQUENCE [LARGE SCALE GENOMIC DNA]</scope>
</reference>
<protein>
    <recommendedName>
        <fullName evidence="6">SWIM-type domain-containing protein</fullName>
    </recommendedName>
</protein>
<evidence type="ECO:0000256" key="4">
    <source>
        <dbReference type="PROSITE-ProRule" id="PRU00325"/>
    </source>
</evidence>
<dbReference type="InterPro" id="IPR018289">
    <property type="entry name" value="MULE_transposase_dom"/>
</dbReference>
<dbReference type="PROSITE" id="PS50966">
    <property type="entry name" value="ZF_SWIM"/>
    <property type="match status" value="1"/>
</dbReference>
<dbReference type="AlphaFoldDB" id="A0AAV2E4T5"/>
<evidence type="ECO:0000313" key="7">
    <source>
        <dbReference type="EMBL" id="CAL1380852.1"/>
    </source>
</evidence>
<evidence type="ECO:0000256" key="1">
    <source>
        <dbReference type="ARBA" id="ARBA00022723"/>
    </source>
</evidence>
<dbReference type="PANTHER" id="PTHR47718:SF13">
    <property type="entry name" value="OS09G0290500 PROTEIN"/>
    <property type="match status" value="1"/>
</dbReference>
<evidence type="ECO:0000259" key="6">
    <source>
        <dbReference type="PROSITE" id="PS50966"/>
    </source>
</evidence>
<dbReference type="Pfam" id="PF10551">
    <property type="entry name" value="MULE"/>
    <property type="match status" value="1"/>
</dbReference>
<dbReference type="EMBL" id="OZ034817">
    <property type="protein sequence ID" value="CAL1380852.1"/>
    <property type="molecule type" value="Genomic_DNA"/>
</dbReference>
<dbReference type="Pfam" id="PF04434">
    <property type="entry name" value="SWIM"/>
    <property type="match status" value="1"/>
</dbReference>
<keyword evidence="2 4" id="KW-0863">Zinc-finger</keyword>
<proteinExistence type="predicted"/>
<feature type="compositionally biased region" description="Polar residues" evidence="5">
    <location>
        <begin position="583"/>
        <end position="596"/>
    </location>
</feature>
<keyword evidence="8" id="KW-1185">Reference proteome</keyword>
<evidence type="ECO:0000313" key="8">
    <source>
        <dbReference type="Proteomes" id="UP001497516"/>
    </source>
</evidence>
<gene>
    <name evidence="7" type="ORF">LTRI10_LOCUS22268</name>
</gene>
<dbReference type="SMART" id="SM00575">
    <property type="entry name" value="ZnF_PMZ"/>
    <property type="match status" value="1"/>
</dbReference>
<dbReference type="GO" id="GO:0008270">
    <property type="term" value="F:zinc ion binding"/>
    <property type="evidence" value="ECO:0007669"/>
    <property type="project" value="UniProtKB-KW"/>
</dbReference>
<evidence type="ECO:0000256" key="5">
    <source>
        <dbReference type="SAM" id="MobiDB-lite"/>
    </source>
</evidence>
<sequence length="596" mass="69587">MTPSKSRFFRQHRSLSVAVQRRLELNDSAGIRLTKSVRSIAIEEGGYENMGCLASDCRRHVQNARNLRLGEGDARAMLKLFENMKKENEDFFYAYDFDDDGRLTNVLWVDARSRAAYKEFGDVITFDTTYLLNKYNMPVAPFVGINHHGQSILFGCALVSKEDTETFVWLFSRWLECMKSPPATVITDQCQSMRNAIEKFFPDARHRWCIWHILKKVPQKLGSHDMFDELCNTLKKCVYEPLSIEEFEESWKNMIIEFNLENNEWLEELYQLAPKWIPVFVNDTFWAGMLSTQRSEGMNAYFDGYLNPTSTLKQFLEQYQVALKDKIEKEMLADCRSCVAPIQCALSMEFEEQFQCIYTNEKFEAVQEQLVATVHCFEKVEDIDGERTTYLVQDRGRVLYDRLKKREFKVIYDQNSGDVSCNCRMFEFKGILCRHIFHVLMRNEVEVIDAKYITQRWRKDICRVYSKIKVGYVGEVSSGEMDRFAYLDKRLKRLANSASEHDGKFQHLVNCIHETEKLFDEWEDEVPSSQEATFVSGDQCLDSSRALAVLQDPVVAQTRGRPKSKRIPSSWEGRKKKSKRARTTFQTPTMKTSEVR</sequence>
<dbReference type="Proteomes" id="UP001497516">
    <property type="component" value="Chromosome 4"/>
</dbReference>
<dbReference type="PANTHER" id="PTHR47718">
    <property type="entry name" value="OS01G0519700 PROTEIN"/>
    <property type="match status" value="1"/>
</dbReference>
<dbReference type="InterPro" id="IPR006564">
    <property type="entry name" value="Znf_PMZ"/>
</dbReference>
<organism evidence="7 8">
    <name type="scientific">Linum trigynum</name>
    <dbReference type="NCBI Taxonomy" id="586398"/>
    <lineage>
        <taxon>Eukaryota</taxon>
        <taxon>Viridiplantae</taxon>
        <taxon>Streptophyta</taxon>
        <taxon>Embryophyta</taxon>
        <taxon>Tracheophyta</taxon>
        <taxon>Spermatophyta</taxon>
        <taxon>Magnoliopsida</taxon>
        <taxon>eudicotyledons</taxon>
        <taxon>Gunneridae</taxon>
        <taxon>Pentapetalae</taxon>
        <taxon>rosids</taxon>
        <taxon>fabids</taxon>
        <taxon>Malpighiales</taxon>
        <taxon>Linaceae</taxon>
        <taxon>Linum</taxon>
    </lineage>
</organism>
<feature type="domain" description="SWIM-type" evidence="6">
    <location>
        <begin position="408"/>
        <end position="444"/>
    </location>
</feature>
<name>A0AAV2E4T5_9ROSI</name>
<accession>A0AAV2E4T5</accession>
<dbReference type="InterPro" id="IPR007527">
    <property type="entry name" value="Znf_SWIM"/>
</dbReference>
<evidence type="ECO:0000256" key="3">
    <source>
        <dbReference type="ARBA" id="ARBA00022833"/>
    </source>
</evidence>
<evidence type="ECO:0000256" key="2">
    <source>
        <dbReference type="ARBA" id="ARBA00022771"/>
    </source>
</evidence>
<keyword evidence="1" id="KW-0479">Metal-binding</keyword>
<keyword evidence="3" id="KW-0862">Zinc</keyword>